<name>A0ACC1LKV3_9FUNG</name>
<comment type="caution">
    <text evidence="1">The sequence shown here is derived from an EMBL/GenBank/DDBJ whole genome shotgun (WGS) entry which is preliminary data.</text>
</comment>
<gene>
    <name evidence="1" type="primary">sap61</name>
    <name evidence="1" type="ORF">H4S07_002631</name>
</gene>
<feature type="non-terminal residue" evidence="1">
    <location>
        <position position="1"/>
    </location>
</feature>
<evidence type="ECO:0000313" key="2">
    <source>
        <dbReference type="Proteomes" id="UP001140096"/>
    </source>
</evidence>
<accession>A0ACC1LKV3</accession>
<dbReference type="EMBL" id="JANBUP010000691">
    <property type="protein sequence ID" value="KAJ2810508.1"/>
    <property type="molecule type" value="Genomic_DNA"/>
</dbReference>
<organism evidence="1 2">
    <name type="scientific">Coemansia furcata</name>
    <dbReference type="NCBI Taxonomy" id="417177"/>
    <lineage>
        <taxon>Eukaryota</taxon>
        <taxon>Fungi</taxon>
        <taxon>Fungi incertae sedis</taxon>
        <taxon>Zoopagomycota</taxon>
        <taxon>Kickxellomycotina</taxon>
        <taxon>Kickxellomycetes</taxon>
        <taxon>Kickxellales</taxon>
        <taxon>Kickxellaceae</taxon>
        <taxon>Coemansia</taxon>
    </lineage>
</organism>
<proteinExistence type="predicted"/>
<reference evidence="1" key="1">
    <citation type="submission" date="2022-07" db="EMBL/GenBank/DDBJ databases">
        <title>Phylogenomic reconstructions and comparative analyses of Kickxellomycotina fungi.</title>
        <authorList>
            <person name="Reynolds N.K."/>
            <person name="Stajich J.E."/>
            <person name="Barry K."/>
            <person name="Grigoriev I.V."/>
            <person name="Crous P."/>
            <person name="Smith M.E."/>
        </authorList>
    </citation>
    <scope>NUCLEOTIDE SEQUENCE</scope>
    <source>
        <strain evidence="1">CBS 102833</strain>
    </source>
</reference>
<dbReference type="EC" id="6.5.1.1" evidence="1"/>
<sequence length="288" mass="33316">LLPEYTRYLDSLREYFDGYFARAMPLFDVPKARAEALVQFDAEWVERKVIGWEDAETRELYCAVCDKQFEKSTTLAAHMSSHKHQKAAARQDSDATAKRSDAERAVARAESIIRVYVQILGATIRDTRANVQRRQALTEEERDQEGDDEEHAYEDGDEDRDDQIYNPLNLPLGWDGKPIPYWLYKLHGLGAKFSCEICGNAVYRGRKAYEKHFQEARHATNMRRLGIPNTRQFHGVAAIDEAQALWDRVQSDRKREVANVDAVEEYEDSEGNVFNKKTYFDLKRQGLI</sequence>
<protein>
    <submittedName>
        <fullName evidence="1">Pre-mRNA-splicing factor sap61</fullName>
        <ecNumber evidence="1">6.5.1.1</ecNumber>
    </submittedName>
</protein>
<keyword evidence="2" id="KW-1185">Reference proteome</keyword>
<dbReference type="Proteomes" id="UP001140096">
    <property type="component" value="Unassembled WGS sequence"/>
</dbReference>
<evidence type="ECO:0000313" key="1">
    <source>
        <dbReference type="EMBL" id="KAJ2810508.1"/>
    </source>
</evidence>
<keyword evidence="1" id="KW-0436">Ligase</keyword>